<evidence type="ECO:0000313" key="5">
    <source>
        <dbReference type="EMBL" id="RSD27579.1"/>
    </source>
</evidence>
<evidence type="ECO:0000256" key="1">
    <source>
        <dbReference type="RuleBase" id="RU004003"/>
    </source>
</evidence>
<dbReference type="PANTHER" id="PTHR30332">
    <property type="entry name" value="PROBABLE GENERAL SECRETION PATHWAY PROTEIN D"/>
    <property type="match status" value="1"/>
</dbReference>
<feature type="domain" description="Type II/III secretion system secretin-like" evidence="3">
    <location>
        <begin position="242"/>
        <end position="397"/>
    </location>
</feature>
<comment type="caution">
    <text evidence="5">The sequence shown here is derived from an EMBL/GenBank/DDBJ whole genome shotgun (WGS) entry which is preliminary data.</text>
</comment>
<name>A0A427TTA5_9VIBR</name>
<evidence type="ECO:0000256" key="2">
    <source>
        <dbReference type="SAM" id="SignalP"/>
    </source>
</evidence>
<dbReference type="Pfam" id="PF00263">
    <property type="entry name" value="Secretin"/>
    <property type="match status" value="1"/>
</dbReference>
<feature type="chain" id="PRO_5019440860" evidence="2">
    <location>
        <begin position="23"/>
        <end position="442"/>
    </location>
</feature>
<comment type="similarity">
    <text evidence="1">Belongs to the bacterial secretin family.</text>
</comment>
<protein>
    <submittedName>
        <fullName evidence="5">General secretion pathway protein GspD</fullName>
    </submittedName>
</protein>
<sequence>MKIAIRYMFIFFMTALSSNGFSSEIMNLDQGSAKTINVKREISTVFVANPEVADYKIIDANKVVVYGIGVGTTSFIVYDRSGHEIHNSELVINQSLRLLKQTLLARFPGEKITVSNIGDQVVLDGIVGSEEVKKKVYRLVGEMLNKDRRRQVTKRLSQDGSDDGELEFTAEYIYEQIINNLKVLATEQINVKITVAEVSSSFLSTLGVSYSDSLGESGTFINKLTNFSSKDIVAVISAIGNESIGQILAEPNLSVISGEKASFLVGGEIPIAIRDDKGVSISYKEYGVRLSMIAKVTDSENIRLSLYPEVSTIDQSNKTFNGLLSVPALHTRKAETTVQLKNGQSFVLAGLLRTEEQESLSKVPLLGDIPILGALFSQSRTNRNKTELVIVATVNLVNPVEAEKIKLPGFHRTSDLERLLGINLADIKDPMLEKTISQGGFN</sequence>
<dbReference type="PRINTS" id="PR00811">
    <property type="entry name" value="BCTERIALGSPD"/>
</dbReference>
<dbReference type="InterPro" id="IPR032789">
    <property type="entry name" value="T2SS-T3SS_pil_N"/>
</dbReference>
<evidence type="ECO:0000313" key="6">
    <source>
        <dbReference type="Proteomes" id="UP000269041"/>
    </source>
</evidence>
<dbReference type="GO" id="GO:0009306">
    <property type="term" value="P:protein secretion"/>
    <property type="evidence" value="ECO:0007669"/>
    <property type="project" value="InterPro"/>
</dbReference>
<dbReference type="OrthoDB" id="9775455at2"/>
<feature type="domain" description="Pilus formation protein N-terminal" evidence="4">
    <location>
        <begin position="24"/>
        <end position="92"/>
    </location>
</feature>
<dbReference type="EMBL" id="RSFA01000190">
    <property type="protein sequence ID" value="RSD27579.1"/>
    <property type="molecule type" value="Genomic_DNA"/>
</dbReference>
<dbReference type="Pfam" id="PF13629">
    <property type="entry name" value="T2SS-T3SS_pil_N"/>
    <property type="match status" value="1"/>
</dbReference>
<dbReference type="PANTHER" id="PTHR30332:SF17">
    <property type="entry name" value="TYPE IV PILIATION SYSTEM PROTEIN DR_0774-RELATED"/>
    <property type="match status" value="1"/>
</dbReference>
<accession>A0A427TTA5</accession>
<keyword evidence="2" id="KW-0732">Signal</keyword>
<dbReference type="InterPro" id="IPR001775">
    <property type="entry name" value="GspD/PilQ"/>
</dbReference>
<dbReference type="InterPro" id="IPR050810">
    <property type="entry name" value="Bact_Secretion_Sys_Channel"/>
</dbReference>
<gene>
    <name evidence="5" type="ORF">EJA03_19790</name>
</gene>
<feature type="signal peptide" evidence="2">
    <location>
        <begin position="1"/>
        <end position="22"/>
    </location>
</feature>
<evidence type="ECO:0000259" key="4">
    <source>
        <dbReference type="Pfam" id="PF13629"/>
    </source>
</evidence>
<dbReference type="Proteomes" id="UP000269041">
    <property type="component" value="Unassembled WGS sequence"/>
</dbReference>
<organism evidence="5 6">
    <name type="scientific">Vibrio pectenicida</name>
    <dbReference type="NCBI Taxonomy" id="62763"/>
    <lineage>
        <taxon>Bacteria</taxon>
        <taxon>Pseudomonadati</taxon>
        <taxon>Pseudomonadota</taxon>
        <taxon>Gammaproteobacteria</taxon>
        <taxon>Vibrionales</taxon>
        <taxon>Vibrionaceae</taxon>
        <taxon>Vibrio</taxon>
    </lineage>
</organism>
<dbReference type="GO" id="GO:0015627">
    <property type="term" value="C:type II protein secretion system complex"/>
    <property type="evidence" value="ECO:0007669"/>
    <property type="project" value="TreeGrafter"/>
</dbReference>
<proteinExistence type="inferred from homology"/>
<reference evidence="5 6" key="1">
    <citation type="submission" date="2018-12" db="EMBL/GenBank/DDBJ databases">
        <title>Genomic taxonomy of the Vibrionaceae family.</title>
        <authorList>
            <person name="Gomez-Gil B."/>
            <person name="Enciso-Ibarra K."/>
        </authorList>
    </citation>
    <scope>NUCLEOTIDE SEQUENCE [LARGE SCALE GENOMIC DNA]</scope>
    <source>
        <strain evidence="5 6">CAIM 594</strain>
    </source>
</reference>
<dbReference type="InterPro" id="IPR004846">
    <property type="entry name" value="T2SS/T3SS_dom"/>
</dbReference>
<evidence type="ECO:0000259" key="3">
    <source>
        <dbReference type="Pfam" id="PF00263"/>
    </source>
</evidence>
<keyword evidence="6" id="KW-1185">Reference proteome</keyword>
<dbReference type="AlphaFoldDB" id="A0A427TTA5"/>